<dbReference type="Proteomes" id="UP000285624">
    <property type="component" value="Unassembled WGS sequence"/>
</dbReference>
<comment type="caution">
    <text evidence="3">The sequence shown here is derived from an EMBL/GenBank/DDBJ whole genome shotgun (WGS) entry which is preliminary data.</text>
</comment>
<dbReference type="EMBL" id="MBDN02000526">
    <property type="protein sequence ID" value="RLN74659.1"/>
    <property type="molecule type" value="Genomic_DNA"/>
</dbReference>
<reference evidence="5 6" key="2">
    <citation type="submission" date="2018-07" db="EMBL/GenBank/DDBJ databases">
        <title>Genome sequencing of oomycete isolates from Chile give support for New Zealand origin for Phytophthora kernoviae and make available the first Nothophytophthora sp. genome.</title>
        <authorList>
            <person name="Studholme D.J."/>
            <person name="Sanfuentes E."/>
            <person name="Panda P."/>
            <person name="Hill R."/>
            <person name="Sambles C."/>
            <person name="Grant M."/>
            <person name="Williams N.M."/>
            <person name="Mcdougal R.L."/>
        </authorList>
    </citation>
    <scope>NUCLEOTIDE SEQUENCE [LARGE SCALE GENOMIC DNA]</scope>
    <source>
        <strain evidence="3">Chile2</strain>
        <strain evidence="4">Chile4</strain>
    </source>
</reference>
<dbReference type="Proteomes" id="UP000785171">
    <property type="component" value="Unassembled WGS sequence"/>
</dbReference>
<sequence length="633" mass="69400">MQQIANSNGVCHLQYMMPIELWNEHLIPFLTLNEAVALAELSRYFYDVVHKSIQIQTEASLVCSVSELQRVLDKWRNLRNVAFQPVNEHPDKDRLQENIHYNVNASGGLNIIDLGRNEPAPEPVPTDEEYTDADEVGLLTRYACPMALQDLIHDGDDGPVQRLNLSGIARVRLFDGVNNLRELGLSGCSQIEGLHWLSGIHEVDLSYCSFLEDVSFLKGSQHVDLSYCHQVTDLTPLAHCNSVQLNVCRGISDVSPLRFVHRVSLRNCPDLSDVSMLNTVHELNIGGCVNVRDVSALGSGNVLELNLSGCVNVTDVSALGSIHTLKLRKCSGVVDVSRLGKVQDLDLTGCINVTDVTALGRVPKLQLALCRYVSDISALGEGVRELSLRQCDAVKDLSALGASSSLRDLDLSSCIGFESSELRHLPPLDRLVLSRCSQLMALDGLTCVRELDVSFCKKLQSLGSTLREVHTIVAYRCESLADITVLAQSAKHLAKVNLSGCSLISDVRYLAGAQNVDLRFCDSLEDVRPLAQSARVAKLAGCIKLVDVSPLTNAYELDLSYCPSVEDVSALATVHTLSLRHCPKLNLSDCCKLTDVSMLTGVRVLDLRYNKNNSDALKTGIAKLRARVPIIRQ</sequence>
<dbReference type="AlphaFoldDB" id="A0A3R7J7L9"/>
<dbReference type="Proteomes" id="UP000285883">
    <property type="component" value="Unassembled WGS sequence"/>
</dbReference>
<dbReference type="STRING" id="325452.A0A3R7J7L9"/>
<gene>
    <name evidence="3" type="ORF">BBI17_008835</name>
    <name evidence="4" type="ORF">BBO99_00008816</name>
    <name evidence="1" type="ORF">JM16_008657</name>
    <name evidence="2" type="ORF">JM18_008691</name>
</gene>
<evidence type="ECO:0000313" key="2">
    <source>
        <dbReference type="EMBL" id="KAG2511080.1"/>
    </source>
</evidence>
<dbReference type="EMBL" id="JPWV03000521">
    <property type="protein sequence ID" value="KAG2509783.1"/>
    <property type="molecule type" value="Genomic_DNA"/>
</dbReference>
<dbReference type="EMBL" id="MAYM02000718">
    <property type="protein sequence ID" value="RLN36614.1"/>
    <property type="molecule type" value="Genomic_DNA"/>
</dbReference>
<evidence type="ECO:0000313" key="3">
    <source>
        <dbReference type="EMBL" id="RLN36614.1"/>
    </source>
</evidence>
<evidence type="ECO:0000313" key="5">
    <source>
        <dbReference type="Proteomes" id="UP000285624"/>
    </source>
</evidence>
<reference evidence="1" key="1">
    <citation type="journal article" date="2015" name="Genom Data">
        <title>Genome sequences of six Phytophthora species associated with forests in New Zealand.</title>
        <authorList>
            <person name="Studholme D.J."/>
            <person name="McDougal R.L."/>
            <person name="Sambles C."/>
            <person name="Hansen E."/>
            <person name="Hardy G."/>
            <person name="Grant M."/>
            <person name="Ganley R.J."/>
            <person name="Williams N.M."/>
        </authorList>
    </citation>
    <scope>NUCLEOTIDE SEQUENCE</scope>
    <source>
        <strain evidence="1">NZFS 2646</strain>
        <strain evidence="2">NZFS 3630</strain>
    </source>
</reference>
<dbReference type="GO" id="GO:0031146">
    <property type="term" value="P:SCF-dependent proteasomal ubiquitin-dependent protein catabolic process"/>
    <property type="evidence" value="ECO:0007669"/>
    <property type="project" value="TreeGrafter"/>
</dbReference>
<protein>
    <submittedName>
        <fullName evidence="3">Uncharacterized protein</fullName>
    </submittedName>
</protein>
<dbReference type="SUPFAM" id="SSF52058">
    <property type="entry name" value="L domain-like"/>
    <property type="match status" value="2"/>
</dbReference>
<dbReference type="Proteomes" id="UP000792063">
    <property type="component" value="Unassembled WGS sequence"/>
</dbReference>
<dbReference type="InterPro" id="IPR032675">
    <property type="entry name" value="LRR_dom_sf"/>
</dbReference>
<reference evidence="1" key="3">
    <citation type="submission" date="2020-06" db="EMBL/GenBank/DDBJ databases">
        <authorList>
            <person name="Studholme D.J."/>
        </authorList>
    </citation>
    <scope>NUCLEOTIDE SEQUENCE</scope>
    <source>
        <strain evidence="1">NZFS 2646</strain>
        <strain evidence="2">NZFS 3630</strain>
    </source>
</reference>
<keyword evidence="5" id="KW-1185">Reference proteome</keyword>
<accession>A0A3R7J7L9</accession>
<proteinExistence type="predicted"/>
<evidence type="ECO:0000313" key="6">
    <source>
        <dbReference type="Proteomes" id="UP000285883"/>
    </source>
</evidence>
<dbReference type="PANTHER" id="PTHR13318">
    <property type="entry name" value="PARTNER OF PAIRED, ISOFORM B-RELATED"/>
    <property type="match status" value="1"/>
</dbReference>
<dbReference type="EMBL" id="JPWU03000540">
    <property type="protein sequence ID" value="KAG2511080.1"/>
    <property type="molecule type" value="Genomic_DNA"/>
</dbReference>
<evidence type="ECO:0000313" key="4">
    <source>
        <dbReference type="EMBL" id="RLN74659.1"/>
    </source>
</evidence>
<dbReference type="GO" id="GO:0019005">
    <property type="term" value="C:SCF ubiquitin ligase complex"/>
    <property type="evidence" value="ECO:0007669"/>
    <property type="project" value="TreeGrafter"/>
</dbReference>
<evidence type="ECO:0000313" key="1">
    <source>
        <dbReference type="EMBL" id="KAG2509783.1"/>
    </source>
</evidence>
<organism evidence="3 6">
    <name type="scientific">Phytophthora kernoviae</name>
    <dbReference type="NCBI Taxonomy" id="325452"/>
    <lineage>
        <taxon>Eukaryota</taxon>
        <taxon>Sar</taxon>
        <taxon>Stramenopiles</taxon>
        <taxon>Oomycota</taxon>
        <taxon>Peronosporomycetes</taxon>
        <taxon>Peronosporales</taxon>
        <taxon>Peronosporaceae</taxon>
        <taxon>Phytophthora</taxon>
    </lineage>
</organism>
<dbReference type="Gene3D" id="3.80.10.10">
    <property type="entry name" value="Ribonuclease Inhibitor"/>
    <property type="match status" value="3"/>
</dbReference>
<name>A0A3R7J7L9_9STRA</name>